<accession>E0UC60</accession>
<dbReference type="PANTHER" id="PTHR32175:SF26">
    <property type="entry name" value="PROTEIN, PUTATIVE, EXPRESSED-RELATED"/>
    <property type="match status" value="1"/>
</dbReference>
<dbReference type="Proteomes" id="UP000008206">
    <property type="component" value="Chromosome"/>
</dbReference>
<evidence type="ECO:0000313" key="2">
    <source>
        <dbReference type="Proteomes" id="UP000008206"/>
    </source>
</evidence>
<reference evidence="2" key="1">
    <citation type="journal article" date="2011" name="MBio">
        <title>Novel metabolic attributes of the genus Cyanothece, comprising a group of unicellular nitrogen-fixing Cyanobacteria.</title>
        <authorList>
            <person name="Bandyopadhyay A."/>
            <person name="Elvitigala T."/>
            <person name="Welsh E."/>
            <person name="Stockel J."/>
            <person name="Liberton M."/>
            <person name="Min H."/>
            <person name="Sherman L.A."/>
            <person name="Pakrasi H.B."/>
        </authorList>
    </citation>
    <scope>NUCLEOTIDE SEQUENCE [LARGE SCALE GENOMIC DNA]</scope>
    <source>
        <strain evidence="2">PCC 7822</strain>
    </source>
</reference>
<dbReference type="KEGG" id="cyj:Cyan7822_4488"/>
<proteinExistence type="predicted"/>
<dbReference type="AlphaFoldDB" id="E0UC60"/>
<dbReference type="HOGENOM" id="CLU_1029413_0_0_3"/>
<protein>
    <recommendedName>
        <fullName evidence="3">Sulphotransferase Stf0 domain-containing protein</fullName>
    </recommendedName>
</protein>
<dbReference type="PANTHER" id="PTHR32175">
    <property type="entry name" value="PROTEIN, PUTATIVE, EXPRESSED-RELATED"/>
    <property type="match status" value="1"/>
</dbReference>
<sequence>MNKHIILTNGRSGSNYISGVLNSHPHITNYGEVLGEWTVPYMIYDKFFKYRMSSESYLDYMYNSKFFFNAAQIYSAYSKIKRKEKINFKSYKQIKSLGIKEFSINFFRRNIDNYLASKKNIFVINLYRENSLARLVSIEAMTTTGIVSTQKKLGKIKIYLNPEGILERLNIFEKEKKDQFDLIENLEQKFIFNISYEEYFASPESQRELTKKIFEFLKVEPIDVTLNQKKILSRKLSNTVENYEEIVSILKGTQYEQYLFD</sequence>
<dbReference type="RefSeq" id="WP_013324461.1">
    <property type="nucleotide sequence ID" value="NC_014501.1"/>
</dbReference>
<keyword evidence="2" id="KW-1185">Reference proteome</keyword>
<gene>
    <name evidence="1" type="ordered locus">Cyan7822_4488</name>
</gene>
<dbReference type="OrthoDB" id="7857741at2"/>
<organism evidence="1 2">
    <name type="scientific">Gloeothece verrucosa (strain PCC 7822)</name>
    <name type="common">Cyanothece sp. (strain PCC 7822)</name>
    <dbReference type="NCBI Taxonomy" id="497965"/>
    <lineage>
        <taxon>Bacteria</taxon>
        <taxon>Bacillati</taxon>
        <taxon>Cyanobacteriota</taxon>
        <taxon>Cyanophyceae</taxon>
        <taxon>Oscillatoriophycideae</taxon>
        <taxon>Chroococcales</taxon>
        <taxon>Aphanothecaceae</taxon>
        <taxon>Gloeothece</taxon>
        <taxon>Gloeothece verrucosa</taxon>
    </lineage>
</organism>
<dbReference type="eggNOG" id="ENOG5032SXJ">
    <property type="taxonomic scope" value="Bacteria"/>
</dbReference>
<dbReference type="STRING" id="497965.Cyan7822_4488"/>
<evidence type="ECO:0008006" key="3">
    <source>
        <dbReference type="Google" id="ProtNLM"/>
    </source>
</evidence>
<dbReference type="InterPro" id="IPR027417">
    <property type="entry name" value="P-loop_NTPase"/>
</dbReference>
<name>E0UC60_GLOV7</name>
<dbReference type="SUPFAM" id="SSF52540">
    <property type="entry name" value="P-loop containing nucleoside triphosphate hydrolases"/>
    <property type="match status" value="1"/>
</dbReference>
<dbReference type="EMBL" id="CP002198">
    <property type="protein sequence ID" value="ADN16398.1"/>
    <property type="molecule type" value="Genomic_DNA"/>
</dbReference>
<dbReference type="Gene3D" id="3.40.50.300">
    <property type="entry name" value="P-loop containing nucleotide triphosphate hydrolases"/>
    <property type="match status" value="1"/>
</dbReference>
<dbReference type="InterPro" id="IPR052796">
    <property type="entry name" value="Nod_factor_sulfotransferase"/>
</dbReference>
<evidence type="ECO:0000313" key="1">
    <source>
        <dbReference type="EMBL" id="ADN16398.1"/>
    </source>
</evidence>